<dbReference type="AlphaFoldDB" id="A0A516H7A4"/>
<reference evidence="1 2" key="1">
    <citation type="submission" date="2019-07" db="EMBL/GenBank/DDBJ databases">
        <title>Genome sequencing for Ferrovibrio sp. K5.</title>
        <authorList>
            <person name="Park S.-J."/>
        </authorList>
    </citation>
    <scope>NUCLEOTIDE SEQUENCE [LARGE SCALE GENOMIC DNA]</scope>
    <source>
        <strain evidence="1 2">K5</strain>
    </source>
</reference>
<dbReference type="PANTHER" id="PTHR35175">
    <property type="entry name" value="DUF1289 DOMAIN-CONTAINING PROTEIN"/>
    <property type="match status" value="1"/>
</dbReference>
<dbReference type="KEGG" id="fer:FNB15_02490"/>
<dbReference type="Proteomes" id="UP000317496">
    <property type="component" value="Chromosome"/>
</dbReference>
<evidence type="ECO:0000313" key="1">
    <source>
        <dbReference type="EMBL" id="QDO99601.1"/>
    </source>
</evidence>
<name>A0A516H7A4_9PROT</name>
<gene>
    <name evidence="1" type="ORF">FNB15_02490</name>
</gene>
<dbReference type="EMBL" id="CP041636">
    <property type="protein sequence ID" value="QDO99601.1"/>
    <property type="molecule type" value="Genomic_DNA"/>
</dbReference>
<evidence type="ECO:0000313" key="2">
    <source>
        <dbReference type="Proteomes" id="UP000317496"/>
    </source>
</evidence>
<dbReference type="InterPro" id="IPR010710">
    <property type="entry name" value="DUF1289"/>
</dbReference>
<keyword evidence="2" id="KW-1185">Reference proteome</keyword>
<organism evidence="1 2">
    <name type="scientific">Ferrovibrio terrae</name>
    <dbReference type="NCBI Taxonomy" id="2594003"/>
    <lineage>
        <taxon>Bacteria</taxon>
        <taxon>Pseudomonadati</taxon>
        <taxon>Pseudomonadota</taxon>
        <taxon>Alphaproteobacteria</taxon>
        <taxon>Rhodospirillales</taxon>
        <taxon>Rhodospirillaceae</taxon>
        <taxon>Ferrovibrio</taxon>
    </lineage>
</organism>
<accession>A0A516H7A4</accession>
<dbReference type="Pfam" id="PF06945">
    <property type="entry name" value="DUF1289"/>
    <property type="match status" value="1"/>
</dbReference>
<dbReference type="PANTHER" id="PTHR35175:SF2">
    <property type="entry name" value="DUF1289 DOMAIN-CONTAINING PROTEIN"/>
    <property type="match status" value="1"/>
</dbReference>
<sequence length="67" mass="7286">MSGDESPPSPCNKVCTIDRRTGWCLGCWRTGEEIGAWSTMSAQAKHALLAQLPSRQAAAQPAMRGRR</sequence>
<dbReference type="OrthoDB" id="9811423at2"/>
<protein>
    <submittedName>
        <fullName evidence="1">DUF1289 domain-containing protein</fullName>
    </submittedName>
</protein>
<proteinExistence type="predicted"/>